<keyword evidence="7 9" id="KW-0811">Translocation</keyword>
<evidence type="ECO:0000256" key="3">
    <source>
        <dbReference type="ARBA" id="ARBA00022448"/>
    </source>
</evidence>
<dbReference type="RefSeq" id="WP_322497251.1">
    <property type="nucleotide sequence ID" value="NZ_JARGYT010000002.1"/>
</dbReference>
<dbReference type="EMBL" id="JARGYT010000002">
    <property type="protein sequence ID" value="MDZ5761741.1"/>
    <property type="molecule type" value="Genomic_DNA"/>
</dbReference>
<comment type="caution">
    <text evidence="12">The sequence shown here is derived from an EMBL/GenBank/DDBJ whole genome shotgun (WGS) entry which is preliminary data.</text>
</comment>
<feature type="transmembrane region" description="Helical" evidence="9">
    <location>
        <begin position="32"/>
        <end position="50"/>
    </location>
</feature>
<keyword evidence="4 9" id="KW-0812">Transmembrane</keyword>
<dbReference type="PRINTS" id="PR00303">
    <property type="entry name" value="SECYTRNLCASE"/>
</dbReference>
<feature type="transmembrane region" description="Helical" evidence="9">
    <location>
        <begin position="197"/>
        <end position="218"/>
    </location>
</feature>
<keyword evidence="9" id="KW-1003">Cell membrane</keyword>
<evidence type="ECO:0000256" key="1">
    <source>
        <dbReference type="ARBA" id="ARBA00004141"/>
    </source>
</evidence>
<dbReference type="PANTHER" id="PTHR10906">
    <property type="entry name" value="SECY/SEC61-ALPHA FAMILY MEMBER"/>
    <property type="match status" value="1"/>
</dbReference>
<keyword evidence="5 9" id="KW-0653">Protein transport</keyword>
<keyword evidence="6 9" id="KW-1133">Transmembrane helix</keyword>
<evidence type="ECO:0000313" key="12">
    <source>
        <dbReference type="EMBL" id="MDZ5761741.1"/>
    </source>
</evidence>
<dbReference type="HAMAP" id="MF_01465">
    <property type="entry name" value="SecY"/>
    <property type="match status" value="1"/>
</dbReference>
<feature type="transmembrane region" description="Helical" evidence="9">
    <location>
        <begin position="326"/>
        <end position="347"/>
    </location>
</feature>
<name>A0ABU5L6I9_9RICK</name>
<gene>
    <name evidence="9" type="primary">secY</name>
    <name evidence="12" type="ORF">Cyrtocomes_00099</name>
</gene>
<feature type="transmembrane region" description="Helical" evidence="9">
    <location>
        <begin position="375"/>
        <end position="401"/>
    </location>
</feature>
<dbReference type="InterPro" id="IPR030659">
    <property type="entry name" value="SecY_CS"/>
</dbReference>
<keyword evidence="3 9" id="KW-0813">Transport</keyword>
<dbReference type="InterPro" id="IPR023201">
    <property type="entry name" value="SecY_dom_sf"/>
</dbReference>
<feature type="transmembrane region" description="Helical" evidence="9">
    <location>
        <begin position="407"/>
        <end position="428"/>
    </location>
</feature>
<sequence>MASLNRLNKRAKREDSANDGDVSADSGLLRSVFFVLIFLFFYRLGTYIPLPGIDVVAFSGAMEHHSGGVLGMLNMLTGGALGRMSVFALNIMPYITASIVIQLLSSVIEGLKKMKKEGEMGRRKINLYTKYLTIFIALFQGYGMAVGMESMSATLATSIVIEPGMGFRIIATLTLLGGSMFVVHLSDYITSRGIGNGSSLIIFSGIVSGAPSAIVSIFEMTRLGSMDVFSLISIVFFISLLVFLIIYVEKSQRRLAVQYPRRQVGNKIFAADDTYLPFRINTAGVIPPIFAGSILLFPITISNFISNDDSWLKLFISQNLSHGKPLYVMLFTGLICFFCFFYTAIVLNPDETAENLKKSGAILLNKRPGTQTASYIDYVLTRLTVIGALYISVVCVVPEILMSSYSVPFYLGGTSLLIVINVVIDVTSKIQTHFLFKKYSHMYKKGGAIFTGLR</sequence>
<reference evidence="12 13" key="1">
    <citation type="submission" date="2023-02" db="EMBL/GenBank/DDBJ databases">
        <title>Host association and intracellularity evolved multiple times independently in the Rickettsiales.</title>
        <authorList>
            <person name="Castelli M."/>
            <person name="Nardi T."/>
            <person name="Gammuto L."/>
            <person name="Bellinzona G."/>
            <person name="Sabaneyeva E."/>
            <person name="Potekhin A."/>
            <person name="Serra V."/>
            <person name="Petroni G."/>
            <person name="Sassera D."/>
        </authorList>
    </citation>
    <scope>NUCLEOTIDE SEQUENCE [LARGE SCALE GENOMIC DNA]</scope>
    <source>
        <strain evidence="12 13">BOD18</strain>
    </source>
</reference>
<comment type="subunit">
    <text evidence="9">Component of the Sec protein translocase complex. Heterotrimer consisting of SecY, SecE and SecG subunits. The heterotrimers can form oligomers, although 1 heterotrimer is thought to be able to translocate proteins. Interacts with the ribosome. Interacts with SecDF, and other proteins may be involved. Interacts with SecA.</text>
</comment>
<dbReference type="NCBIfam" id="TIGR00967">
    <property type="entry name" value="3a0501s007"/>
    <property type="match status" value="1"/>
</dbReference>
<dbReference type="InterPro" id="IPR002208">
    <property type="entry name" value="SecY/SEC61-alpha"/>
</dbReference>
<evidence type="ECO:0000256" key="6">
    <source>
        <dbReference type="ARBA" id="ARBA00022989"/>
    </source>
</evidence>
<evidence type="ECO:0000313" key="13">
    <source>
        <dbReference type="Proteomes" id="UP001293791"/>
    </source>
</evidence>
<evidence type="ECO:0000256" key="4">
    <source>
        <dbReference type="ARBA" id="ARBA00022692"/>
    </source>
</evidence>
<evidence type="ECO:0000256" key="7">
    <source>
        <dbReference type="ARBA" id="ARBA00023010"/>
    </source>
</evidence>
<protein>
    <recommendedName>
        <fullName evidence="9">Protein translocase subunit SecY</fullName>
    </recommendedName>
</protein>
<comment type="subcellular location">
    <subcellularLocation>
        <location evidence="9">Cell membrane</location>
        <topology evidence="9">Multi-pass membrane protein</topology>
    </subcellularLocation>
    <subcellularLocation>
        <location evidence="1">Membrane</location>
        <topology evidence="1">Multi-pass membrane protein</topology>
    </subcellularLocation>
</comment>
<organism evidence="12 13">
    <name type="scientific">Candidatus Cyrtobacter comes</name>
    <dbReference type="NCBI Taxonomy" id="675776"/>
    <lineage>
        <taxon>Bacteria</taxon>
        <taxon>Pseudomonadati</taxon>
        <taxon>Pseudomonadota</taxon>
        <taxon>Alphaproteobacteria</taxon>
        <taxon>Rickettsiales</taxon>
        <taxon>Candidatus Midichloriaceae</taxon>
        <taxon>Candidatus Cyrtobacter</taxon>
    </lineage>
</organism>
<dbReference type="PIRSF" id="PIRSF004557">
    <property type="entry name" value="SecY"/>
    <property type="match status" value="1"/>
</dbReference>
<feature type="transmembrane region" description="Helical" evidence="9">
    <location>
        <begin position="230"/>
        <end position="248"/>
    </location>
</feature>
<feature type="transmembrane region" description="Helical" evidence="9">
    <location>
        <begin position="125"/>
        <end position="145"/>
    </location>
</feature>
<feature type="transmembrane region" description="Helical" evidence="9">
    <location>
        <begin position="80"/>
        <end position="104"/>
    </location>
</feature>
<evidence type="ECO:0000256" key="5">
    <source>
        <dbReference type="ARBA" id="ARBA00022927"/>
    </source>
</evidence>
<feature type="transmembrane region" description="Helical" evidence="9">
    <location>
        <begin position="165"/>
        <end position="185"/>
    </location>
</feature>
<dbReference type="InterPro" id="IPR026593">
    <property type="entry name" value="SecY"/>
</dbReference>
<dbReference type="Proteomes" id="UP001293791">
    <property type="component" value="Unassembled WGS sequence"/>
</dbReference>
<evidence type="ECO:0000256" key="10">
    <source>
        <dbReference type="RuleBase" id="RU004349"/>
    </source>
</evidence>
<dbReference type="Pfam" id="PF00344">
    <property type="entry name" value="SecY"/>
    <property type="match status" value="1"/>
</dbReference>
<evidence type="ECO:0000256" key="8">
    <source>
        <dbReference type="ARBA" id="ARBA00023136"/>
    </source>
</evidence>
<dbReference type="PROSITE" id="PS00755">
    <property type="entry name" value="SECY_1"/>
    <property type="match status" value="1"/>
</dbReference>
<accession>A0ABU5L6I9</accession>
<proteinExistence type="inferred from homology"/>
<evidence type="ECO:0000256" key="2">
    <source>
        <dbReference type="ARBA" id="ARBA00005751"/>
    </source>
</evidence>
<feature type="region of interest" description="Disordered" evidence="11">
    <location>
        <begin position="1"/>
        <end position="23"/>
    </location>
</feature>
<keyword evidence="8 9" id="KW-0472">Membrane</keyword>
<dbReference type="Gene3D" id="1.10.3370.10">
    <property type="entry name" value="SecY subunit domain"/>
    <property type="match status" value="1"/>
</dbReference>
<comment type="function">
    <text evidence="9">The central subunit of the protein translocation channel SecYEG. Consists of two halves formed by TMs 1-5 and 6-10. These two domains form a lateral gate at the front which open onto the bilayer between TMs 2 and 7, and are clamped together by SecE at the back. The channel is closed by both a pore ring composed of hydrophobic SecY resides and a short helix (helix 2A) on the extracellular side of the membrane which forms a plug. The plug probably moves laterally to allow the channel to open. The ring and the pore may move independently.</text>
</comment>
<dbReference type="SUPFAM" id="SSF103491">
    <property type="entry name" value="Preprotein translocase SecY subunit"/>
    <property type="match status" value="1"/>
</dbReference>
<comment type="similarity">
    <text evidence="2 9 10">Belongs to the SecY/SEC61-alpha family.</text>
</comment>
<keyword evidence="13" id="KW-1185">Reference proteome</keyword>
<evidence type="ECO:0000256" key="11">
    <source>
        <dbReference type="SAM" id="MobiDB-lite"/>
    </source>
</evidence>
<feature type="transmembrane region" description="Helical" evidence="9">
    <location>
        <begin position="285"/>
        <end position="306"/>
    </location>
</feature>
<evidence type="ECO:0000256" key="9">
    <source>
        <dbReference type="HAMAP-Rule" id="MF_01465"/>
    </source>
</evidence>